<dbReference type="PANTHER" id="PTHR37422:SF13">
    <property type="entry name" value="LIPOPOLYSACCHARIDE BIOSYNTHESIS PROTEIN PA4999-RELATED"/>
    <property type="match status" value="1"/>
</dbReference>
<comment type="subcellular location">
    <subcellularLocation>
        <location evidence="1">Membrane</location>
        <topology evidence="1">Multi-pass membrane protein</topology>
    </subcellularLocation>
</comment>
<evidence type="ECO:0000256" key="5">
    <source>
        <dbReference type="SAM" id="Phobius"/>
    </source>
</evidence>
<feature type="transmembrane region" description="Helical" evidence="5">
    <location>
        <begin position="91"/>
        <end position="110"/>
    </location>
</feature>
<dbReference type="InterPro" id="IPR051533">
    <property type="entry name" value="WaaL-like"/>
</dbReference>
<dbReference type="GO" id="GO:0016020">
    <property type="term" value="C:membrane"/>
    <property type="evidence" value="ECO:0007669"/>
    <property type="project" value="UniProtKB-SubCell"/>
</dbReference>
<evidence type="ECO:0000259" key="8">
    <source>
        <dbReference type="Pfam" id="PF15864"/>
    </source>
</evidence>
<dbReference type="InterPro" id="IPR021797">
    <property type="entry name" value="Wzy_C_2"/>
</dbReference>
<feature type="transmembrane region" description="Helical" evidence="5">
    <location>
        <begin position="391"/>
        <end position="409"/>
    </location>
</feature>
<keyword evidence="3 5" id="KW-1133">Transmembrane helix</keyword>
<name>A0A099KXH0_COLPS</name>
<keyword evidence="2 5" id="KW-0812">Transmembrane</keyword>
<feature type="transmembrane region" description="Helical" evidence="5">
    <location>
        <begin position="7"/>
        <end position="26"/>
    </location>
</feature>
<evidence type="ECO:0000256" key="1">
    <source>
        <dbReference type="ARBA" id="ARBA00004141"/>
    </source>
</evidence>
<feature type="transmembrane region" description="Helical" evidence="5">
    <location>
        <begin position="369"/>
        <end position="385"/>
    </location>
</feature>
<evidence type="ECO:0000256" key="3">
    <source>
        <dbReference type="ARBA" id="ARBA00022989"/>
    </source>
</evidence>
<evidence type="ECO:0000256" key="2">
    <source>
        <dbReference type="ARBA" id="ARBA00022692"/>
    </source>
</evidence>
<feature type="transmembrane region" description="Helical" evidence="5">
    <location>
        <begin position="199"/>
        <end position="215"/>
    </location>
</feature>
<evidence type="ECO:0000259" key="7">
    <source>
        <dbReference type="Pfam" id="PF11846"/>
    </source>
</evidence>
<dbReference type="AlphaFoldDB" id="A0A099KXH0"/>
<feature type="transmembrane region" description="Helical" evidence="5">
    <location>
        <begin position="247"/>
        <end position="265"/>
    </location>
</feature>
<dbReference type="Pfam" id="PF15864">
    <property type="entry name" value="PglL_A"/>
    <property type="match status" value="1"/>
</dbReference>
<feature type="transmembrane region" description="Helical" evidence="5">
    <location>
        <begin position="430"/>
        <end position="453"/>
    </location>
</feature>
<feature type="transmembrane region" description="Helical" evidence="5">
    <location>
        <begin position="63"/>
        <end position="85"/>
    </location>
</feature>
<keyword evidence="4 5" id="KW-0472">Membrane</keyword>
<dbReference type="PANTHER" id="PTHR37422">
    <property type="entry name" value="TEICHURONIC ACID BIOSYNTHESIS PROTEIN TUAE"/>
    <property type="match status" value="1"/>
</dbReference>
<feature type="transmembrane region" description="Helical" evidence="5">
    <location>
        <begin position="339"/>
        <end position="362"/>
    </location>
</feature>
<feature type="transmembrane region" description="Helical" evidence="5">
    <location>
        <begin position="221"/>
        <end position="238"/>
    </location>
</feature>
<feature type="domain" description="O-antigen ligase-related" evidence="6">
    <location>
        <begin position="207"/>
        <end position="354"/>
    </location>
</feature>
<dbReference type="Proteomes" id="UP000029843">
    <property type="component" value="Unassembled WGS sequence"/>
</dbReference>
<feature type="transmembrane region" description="Helical" evidence="5">
    <location>
        <begin position="122"/>
        <end position="146"/>
    </location>
</feature>
<evidence type="ECO:0000313" key="9">
    <source>
        <dbReference type="EMBL" id="KGJ95296.1"/>
    </source>
</evidence>
<dbReference type="OrthoDB" id="5596698at2"/>
<evidence type="ECO:0000259" key="6">
    <source>
        <dbReference type="Pfam" id="PF04932"/>
    </source>
</evidence>
<feature type="domain" description="Virulence factor membrane-bound polymerase C-terminal" evidence="7">
    <location>
        <begin position="377"/>
        <end position="531"/>
    </location>
</feature>
<evidence type="ECO:0000256" key="4">
    <source>
        <dbReference type="ARBA" id="ARBA00023136"/>
    </source>
</evidence>
<proteinExistence type="predicted"/>
<evidence type="ECO:0000313" key="10">
    <source>
        <dbReference type="Proteomes" id="UP000029843"/>
    </source>
</evidence>
<feature type="transmembrane region" description="Helical" evidence="5">
    <location>
        <begin position="166"/>
        <end position="187"/>
    </location>
</feature>
<dbReference type="Pfam" id="PF11846">
    <property type="entry name" value="Wzy_C_2"/>
    <property type="match status" value="1"/>
</dbReference>
<dbReference type="InterPro" id="IPR007016">
    <property type="entry name" value="O-antigen_ligase-rel_domated"/>
</dbReference>
<gene>
    <name evidence="9" type="ORF">ND2E_1078</name>
</gene>
<dbReference type="Pfam" id="PF04932">
    <property type="entry name" value="Wzy_C"/>
    <property type="match status" value="1"/>
</dbReference>
<organism evidence="9 10">
    <name type="scientific">Colwellia psychrerythraea</name>
    <name type="common">Vibrio psychroerythus</name>
    <dbReference type="NCBI Taxonomy" id="28229"/>
    <lineage>
        <taxon>Bacteria</taxon>
        <taxon>Pseudomonadati</taxon>
        <taxon>Pseudomonadota</taxon>
        <taxon>Gammaproteobacteria</taxon>
        <taxon>Alteromonadales</taxon>
        <taxon>Colwelliaceae</taxon>
        <taxon>Colwellia</taxon>
    </lineage>
</organism>
<dbReference type="InterPro" id="IPR031726">
    <property type="entry name" value="PglL_A"/>
</dbReference>
<comment type="caution">
    <text evidence="9">The sequence shown here is derived from an EMBL/GenBank/DDBJ whole genome shotgun (WGS) entry which is preliminary data.</text>
</comment>
<feature type="domain" description="Protein glycosylation ligase" evidence="8">
    <location>
        <begin position="162"/>
        <end position="187"/>
    </location>
</feature>
<protein>
    <submittedName>
        <fullName evidence="9">Uncharacterized protein</fullName>
    </submittedName>
</protein>
<reference evidence="9 10" key="1">
    <citation type="submission" date="2014-08" db="EMBL/GenBank/DDBJ databases">
        <title>Genomic and Phenotypic Diversity of Colwellia psychrerythraea strains from Disparate Marine Basins.</title>
        <authorList>
            <person name="Techtmann S.M."/>
            <person name="Stelling S.C."/>
            <person name="Utturkar S.M."/>
            <person name="Alshibli N."/>
            <person name="Harris A."/>
            <person name="Brown S.D."/>
            <person name="Hazen T.C."/>
        </authorList>
    </citation>
    <scope>NUCLEOTIDE SEQUENCE [LARGE SCALE GENOMIC DNA]</scope>
    <source>
        <strain evidence="9 10">ND2E</strain>
    </source>
</reference>
<dbReference type="PATRIC" id="fig|28229.4.peg.65"/>
<feature type="transmembrane region" description="Helical" evidence="5">
    <location>
        <begin position="32"/>
        <end position="51"/>
    </location>
</feature>
<sequence>MSIQSNLKFPFITLCLYLLVFMHIILPTPGGIALYLAPNILGWIFISLLITSGLWQVIRKKEIIYSNVQLLFLLGVLLLFIPLFYDNLFSYFALPRLLAATAGLLLLFSLTQLRLNNQNKIVLLLLLLLGVSIEVIIGLVQLFILTPFDIEITGYTPLSGQPYGSFTQPNVMASFLASGIALSLFLLLPHNAKLYAEKLKIFIYPCLFFCVLLIITLQSKIGYLGAILVILTLTPIFIKSPDIFRKSILVIIFGVIFGIISMQTMQSLKETNRGKGLYSDMHRTDIYKVASKMFIEKPLLGYGYGNFEKNYREFHLKEMKIDKKLAAPIQKLKHPHNEILFWAVEGGIVSILALLTFIYSYLSLFKGYSYTRALPILALVIPILLHTQTEFPFYHSIVHWVYFIILIWLTEHSLAKQKLLTITINHTAPLKIITITFPIITSVFMVTSIHTAFKMEQFKVSNNKDVNSVNSIINTLVWQDYFEVTLYNYKLQNGFKQKDPKALLEYIQWGNEFAQHTPSKELYSNMTIALKTLELNHVSVDDQLKETIYKDALRLYPNLDN</sequence>
<accession>A0A099KXH0</accession>
<dbReference type="EMBL" id="JQED01000003">
    <property type="protein sequence ID" value="KGJ95296.1"/>
    <property type="molecule type" value="Genomic_DNA"/>
</dbReference>